<gene>
    <name evidence="2" type="ORF">PtA15_13A27</name>
</gene>
<evidence type="ECO:0000313" key="2">
    <source>
        <dbReference type="EMBL" id="WAQ90629.1"/>
    </source>
</evidence>
<feature type="region of interest" description="Disordered" evidence="1">
    <location>
        <begin position="82"/>
        <end position="110"/>
    </location>
</feature>
<dbReference type="GeneID" id="77803345"/>
<dbReference type="Proteomes" id="UP001164743">
    <property type="component" value="Chromosome 13A"/>
</dbReference>
<reference evidence="2" key="1">
    <citation type="submission" date="2022-10" db="EMBL/GenBank/DDBJ databases">
        <title>Puccinia triticina Genome sequencing and assembly.</title>
        <authorList>
            <person name="Li C."/>
        </authorList>
    </citation>
    <scope>NUCLEOTIDE SEQUENCE</scope>
    <source>
        <strain evidence="2">Pt15</strain>
    </source>
</reference>
<keyword evidence="3" id="KW-1185">Reference proteome</keyword>
<proteinExistence type="predicted"/>
<sequence length="110" mass="12053">MKFASLIKISPTSFFPNQTIWIPFLLALDLLFSAAKTKLRLQNRTNHSKRITAGPRGSSSKFLSAWSSGLHFLESISCLSTGLNGPPDSHLSRTTTITPRTPPSQAIRQG</sequence>
<evidence type="ECO:0000256" key="1">
    <source>
        <dbReference type="SAM" id="MobiDB-lite"/>
    </source>
</evidence>
<name>A0ABY7CZ74_9BASI</name>
<protein>
    <submittedName>
        <fullName evidence="2">Uncharacterized protein</fullName>
    </submittedName>
</protein>
<evidence type="ECO:0000313" key="3">
    <source>
        <dbReference type="Proteomes" id="UP001164743"/>
    </source>
</evidence>
<dbReference type="RefSeq" id="XP_053026184.1">
    <property type="nucleotide sequence ID" value="XM_053162461.1"/>
</dbReference>
<dbReference type="EMBL" id="CP110433">
    <property type="protein sequence ID" value="WAQ90629.1"/>
    <property type="molecule type" value="Genomic_DNA"/>
</dbReference>
<accession>A0ABY7CZ74</accession>
<organism evidence="2 3">
    <name type="scientific">Puccinia triticina</name>
    <dbReference type="NCBI Taxonomy" id="208348"/>
    <lineage>
        <taxon>Eukaryota</taxon>
        <taxon>Fungi</taxon>
        <taxon>Dikarya</taxon>
        <taxon>Basidiomycota</taxon>
        <taxon>Pucciniomycotina</taxon>
        <taxon>Pucciniomycetes</taxon>
        <taxon>Pucciniales</taxon>
        <taxon>Pucciniaceae</taxon>
        <taxon>Puccinia</taxon>
    </lineage>
</organism>